<dbReference type="EMBL" id="CP041395">
    <property type="protein sequence ID" value="QDM09000.1"/>
    <property type="molecule type" value="Genomic_DNA"/>
</dbReference>
<reference evidence="1" key="4">
    <citation type="submission" date="2022-10" db="EMBL/GenBank/DDBJ databases">
        <title>Human gut microbiome strain richness.</title>
        <authorList>
            <person name="Chen-Liaw A."/>
        </authorList>
    </citation>
    <scope>NUCLEOTIDE SEQUENCE</scope>
    <source>
        <strain evidence="1">RTP21484st1_H8_RTP21484_190118</strain>
    </source>
</reference>
<reference evidence="3" key="1">
    <citation type="journal article" date="2018" name="J. Anim. Genet.">
        <title>Acquired interbacterial defense systems protect against interspecies antagonism in the human gut microbiome.</title>
        <authorList>
            <person name="Ross B.D."/>
            <person name="Verster A.J."/>
            <person name="Radey M.C."/>
            <person name="Schmidtke D.T."/>
            <person name="Pope C.E."/>
            <person name="Hoffman L.R."/>
            <person name="Hajjar A."/>
            <person name="Peterson S.B."/>
            <person name="Borenstein E."/>
            <person name="Mougous J."/>
        </authorList>
    </citation>
    <scope>NUCLEOTIDE SEQUENCE [LARGE SCALE GENOMIC DNA]</scope>
    <source>
        <strain evidence="3">3725 D1 iv</strain>
    </source>
</reference>
<dbReference type="AlphaFoldDB" id="A0A413UZS5"/>
<name>A0A413UZS5_BACOV</name>
<gene>
    <name evidence="2" type="ORF">DYI28_09910</name>
    <name evidence="1" type="ORF">PQ628_23365</name>
</gene>
<evidence type="ECO:0000313" key="2">
    <source>
        <dbReference type="EMBL" id="QDM09000.1"/>
    </source>
</evidence>
<dbReference type="EMBL" id="JAQQPO010000038">
    <property type="protein sequence ID" value="MDC7961143.1"/>
    <property type="molecule type" value="Genomic_DNA"/>
</dbReference>
<reference evidence="2" key="2">
    <citation type="journal article" date="2018" name="Nature">
        <title>Human gut bacteria contain acquired interbacterial defence systems.</title>
        <authorList>
            <person name="Ross B.D."/>
            <person name="Verster A.J."/>
            <person name="Radey M.C."/>
            <person name="Schmidtke D.T."/>
            <person name="Pope C.E."/>
            <person name="Hoffman L.R."/>
            <person name="Hajjar A."/>
            <person name="Peterson S.B."/>
            <person name="Borenstein E."/>
            <person name="Mougous J."/>
        </authorList>
    </citation>
    <scope>NUCLEOTIDE SEQUENCE</scope>
    <source>
        <strain evidence="2">3725 D1 iv</strain>
    </source>
</reference>
<organism evidence="1 4">
    <name type="scientific">Bacteroides ovatus</name>
    <dbReference type="NCBI Taxonomy" id="28116"/>
    <lineage>
        <taxon>Bacteria</taxon>
        <taxon>Pseudomonadati</taxon>
        <taxon>Bacteroidota</taxon>
        <taxon>Bacteroidia</taxon>
        <taxon>Bacteroidales</taxon>
        <taxon>Bacteroidaceae</taxon>
        <taxon>Bacteroides</taxon>
    </lineage>
</organism>
<sequence length="98" mass="11315">MYVQLTFMETMDKYGMDAPAKKYQELLAKANYKLWHANVQARKNFHDSIFPPQSGHPDYNLHADDIDFQIEADYIGFMCPGMPQTANKMADKIGHIMN</sequence>
<dbReference type="Proteomes" id="UP000318823">
    <property type="component" value="Chromosome"/>
</dbReference>
<dbReference type="Proteomes" id="UP001215078">
    <property type="component" value="Unassembled WGS sequence"/>
</dbReference>
<reference evidence="2" key="3">
    <citation type="submission" date="2019-07" db="EMBL/GenBank/DDBJ databases">
        <authorList>
            <person name="Ross B.D."/>
            <person name="Verster A.J."/>
            <person name="Radey M.C."/>
            <person name="Schmidtke D.T."/>
            <person name="Pope C.E."/>
            <person name="Hoffman L.R."/>
            <person name="Hajjar A."/>
            <person name="Peterson S.B."/>
            <person name="Borenstein E."/>
            <person name="Mougous J.D."/>
        </authorList>
    </citation>
    <scope>NUCLEOTIDE SEQUENCE</scope>
    <source>
        <strain evidence="2">3725 D1 iv</strain>
    </source>
</reference>
<evidence type="ECO:0000313" key="3">
    <source>
        <dbReference type="Proteomes" id="UP000318823"/>
    </source>
</evidence>
<evidence type="ECO:0000313" key="1">
    <source>
        <dbReference type="EMBL" id="MDC7961143.1"/>
    </source>
</evidence>
<proteinExistence type="predicted"/>
<accession>A0A413UZS5</accession>
<protein>
    <submittedName>
        <fullName evidence="1">ADP-ribosylglycohydrolase family protein</fullName>
    </submittedName>
</protein>
<evidence type="ECO:0000313" key="4">
    <source>
        <dbReference type="Proteomes" id="UP001215078"/>
    </source>
</evidence>